<dbReference type="GO" id="GO:0004553">
    <property type="term" value="F:hydrolase activity, hydrolyzing O-glycosyl compounds"/>
    <property type="evidence" value="ECO:0007669"/>
    <property type="project" value="InterPro"/>
</dbReference>
<protein>
    <recommendedName>
        <fullName evidence="6">Alpha-galactosidase</fullName>
    </recommendedName>
</protein>
<comment type="similarity">
    <text evidence="1">Belongs to the glycosyl hydrolase 27 family.</text>
</comment>
<dbReference type="RefSeq" id="WP_169283344.1">
    <property type="nucleotide sequence ID" value="NZ_CP051680.1"/>
</dbReference>
<dbReference type="SUPFAM" id="SSF51445">
    <property type="entry name" value="(Trans)glycosidases"/>
    <property type="match status" value="1"/>
</dbReference>
<evidence type="ECO:0000313" key="5">
    <source>
        <dbReference type="Proteomes" id="UP000502248"/>
    </source>
</evidence>
<keyword evidence="3" id="KW-0326">Glycosidase</keyword>
<accession>A0A7Z2ZP88</accession>
<evidence type="ECO:0000256" key="3">
    <source>
        <dbReference type="ARBA" id="ARBA00023295"/>
    </source>
</evidence>
<dbReference type="EMBL" id="CP051680">
    <property type="protein sequence ID" value="QJD87098.1"/>
    <property type="molecule type" value="Genomic_DNA"/>
</dbReference>
<dbReference type="InterPro" id="IPR017853">
    <property type="entry name" value="GH"/>
</dbReference>
<dbReference type="KEGG" id="cheb:HH215_30605"/>
<evidence type="ECO:0000313" key="4">
    <source>
        <dbReference type="EMBL" id="QJD87098.1"/>
    </source>
</evidence>
<gene>
    <name evidence="4" type="ORF">HH215_30605</name>
</gene>
<evidence type="ECO:0000256" key="2">
    <source>
        <dbReference type="ARBA" id="ARBA00022801"/>
    </source>
</evidence>
<dbReference type="Gene3D" id="3.20.20.70">
    <property type="entry name" value="Aldolase class I"/>
    <property type="match status" value="1"/>
</dbReference>
<proteinExistence type="inferred from homology"/>
<dbReference type="Proteomes" id="UP000502248">
    <property type="component" value="Chromosome"/>
</dbReference>
<dbReference type="PANTHER" id="PTHR11452">
    <property type="entry name" value="ALPHA-GALACTOSIDASE/ALPHA-N-ACETYLGALACTOSAMINIDASE"/>
    <property type="match status" value="1"/>
</dbReference>
<keyword evidence="5" id="KW-1185">Reference proteome</keyword>
<sequence>MNPTTAKEPPVAHALHRWEAETRTLHYDYGGFPLMSMYIPEGVVPYYRQYSNGNLQSHPFIQQLYLALDKPASVKISFHLSEDALNMRPHRASKGQAILGQVGRPLLEGVNGLYDLLQDLLIDWHGTEWKWTNSSLKSDDAGRWHAELEVQGGLTPWIVNLRMHYYRTHLHYRHHQPWEWRPNLQPISGWSSWEAFAQGVSAEDIERTTAFLEAHFKDYGMEYVQIDDGYQSEVIPPDGEGKIADAWLYTNERFPNGHEEIAGEFRNRGFKAGIWTSAMVTNREFAELHRDHFEKDSNGDPLYGPWIFYVLKGNPEALAEHVAPFYQALREQGYEYFKTDQIRHYLFDGLHNAVNDGLITSEEASNQLREYLRCAREAIGDDSYFLVCWGVLTEAVGLVDACRIAGDSNASWTAVCKQMVESARWFHTQRILYLNDPDYVCVRTDEAWGRSLLSLVSLSGGLLMLSDKTELYDQSRIHAIQRCFPSLSTVTGETGPLDATYPLDLSLPQAPQGTIDEAFARALLGLDPDSRDPHPTASLWSIHFDTPSRRWCVAGRFAVVPLEEAKLELQALALAPNDEYHAFDFWKQRYIGKITKSIRLEALELGHCQIVGLYKAEDRPQLIGSSRHVSMDAVSVQDERWENHSLLLELRGVLGTTEHYWIAVPSSYKHEEHWATGLEIAIANCESTDDGNLLKLSVRFDQERGEAAIRFSTESDYLS</sequence>
<reference evidence="4 5" key="1">
    <citation type="submission" date="2020-04" db="EMBL/GenBank/DDBJ databases">
        <title>Genome sequencing of novel species.</title>
        <authorList>
            <person name="Heo J."/>
            <person name="Kim S.-J."/>
            <person name="Kim J.-S."/>
            <person name="Hong S.-B."/>
            <person name="Kwon S.-W."/>
        </authorList>
    </citation>
    <scope>NUCLEOTIDE SEQUENCE [LARGE SCALE GENOMIC DNA]</scope>
    <source>
        <strain evidence="4 5">MFER-1</strain>
    </source>
</reference>
<dbReference type="InterPro" id="IPR002241">
    <property type="entry name" value="Glyco_hydro_27"/>
</dbReference>
<evidence type="ECO:0000256" key="1">
    <source>
        <dbReference type="ARBA" id="ARBA00009743"/>
    </source>
</evidence>
<evidence type="ECO:0008006" key="6">
    <source>
        <dbReference type="Google" id="ProtNLM"/>
    </source>
</evidence>
<dbReference type="InterPro" id="IPR013785">
    <property type="entry name" value="Aldolase_TIM"/>
</dbReference>
<dbReference type="PANTHER" id="PTHR11452:SF75">
    <property type="entry name" value="ALPHA-GALACTOSIDASE MEL1"/>
    <property type="match status" value="1"/>
</dbReference>
<keyword evidence="2" id="KW-0378">Hydrolase</keyword>
<organism evidence="4 5">
    <name type="scientific">Cohnella herbarum</name>
    <dbReference type="NCBI Taxonomy" id="2728023"/>
    <lineage>
        <taxon>Bacteria</taxon>
        <taxon>Bacillati</taxon>
        <taxon>Bacillota</taxon>
        <taxon>Bacilli</taxon>
        <taxon>Bacillales</taxon>
        <taxon>Paenibacillaceae</taxon>
        <taxon>Cohnella</taxon>
    </lineage>
</organism>
<dbReference type="AlphaFoldDB" id="A0A7Z2ZP88"/>
<dbReference type="GO" id="GO:0005975">
    <property type="term" value="P:carbohydrate metabolic process"/>
    <property type="evidence" value="ECO:0007669"/>
    <property type="project" value="InterPro"/>
</dbReference>
<name>A0A7Z2ZP88_9BACL</name>